<proteinExistence type="inferred from homology"/>
<keyword evidence="1" id="KW-0479">Metal-binding</keyword>
<reference evidence="3" key="2">
    <citation type="journal article" date="2021" name="Microbiol. Resour. Announc.">
        <title>Complete Genome Sequence of Polycladomyces abyssicola JIR-001T, Isolated from Hemipelagic Sediment in Deep Seawater.</title>
        <authorList>
            <person name="Tsubouchi T."/>
            <person name="Kaneko Y."/>
        </authorList>
    </citation>
    <scope>NUCLEOTIDE SEQUENCE</scope>
    <source>
        <strain evidence="3">JIR-001</strain>
    </source>
</reference>
<dbReference type="GO" id="GO:0061599">
    <property type="term" value="F:molybdopterin molybdotransferase activity"/>
    <property type="evidence" value="ECO:0007669"/>
    <property type="project" value="UniProtKB-UniRule"/>
</dbReference>
<dbReference type="InterPro" id="IPR001453">
    <property type="entry name" value="MoaB/Mog_dom"/>
</dbReference>
<dbReference type="SMART" id="SM00852">
    <property type="entry name" value="MoCF_biosynth"/>
    <property type="match status" value="1"/>
</dbReference>
<keyword evidence="1" id="KW-0460">Magnesium</keyword>
<dbReference type="InterPro" id="IPR036425">
    <property type="entry name" value="MoaB/Mog-like_dom_sf"/>
</dbReference>
<dbReference type="Pfam" id="PF00994">
    <property type="entry name" value="MoCF_biosynth"/>
    <property type="match status" value="1"/>
</dbReference>
<dbReference type="RefSeq" id="WP_212773908.1">
    <property type="nucleotide sequence ID" value="NZ_AP024601.1"/>
</dbReference>
<dbReference type="Gene3D" id="3.40.980.10">
    <property type="entry name" value="MoaB/Mog-like domain"/>
    <property type="match status" value="1"/>
</dbReference>
<keyword evidence="1" id="KW-0808">Transferase</keyword>
<dbReference type="EC" id="2.10.1.1" evidence="1"/>
<evidence type="ECO:0000259" key="2">
    <source>
        <dbReference type="SMART" id="SM00852"/>
    </source>
</evidence>
<comment type="cofactor">
    <cofactor evidence="1">
        <name>Mg(2+)</name>
        <dbReference type="ChEBI" id="CHEBI:18420"/>
    </cofactor>
</comment>
<organism evidence="3 4">
    <name type="scientific">Polycladomyces abyssicola</name>
    <dbReference type="NCBI Taxonomy" id="1125966"/>
    <lineage>
        <taxon>Bacteria</taxon>
        <taxon>Bacillati</taxon>
        <taxon>Bacillota</taxon>
        <taxon>Bacilli</taxon>
        <taxon>Bacillales</taxon>
        <taxon>Thermoactinomycetaceae</taxon>
        <taxon>Polycladomyces</taxon>
    </lineage>
</organism>
<dbReference type="GO" id="GO:0005829">
    <property type="term" value="C:cytosol"/>
    <property type="evidence" value="ECO:0007669"/>
    <property type="project" value="TreeGrafter"/>
</dbReference>
<dbReference type="SUPFAM" id="SSF53218">
    <property type="entry name" value="Molybdenum cofactor biosynthesis proteins"/>
    <property type="match status" value="1"/>
</dbReference>
<accession>A0A8D5UEG3</accession>
<dbReference type="GO" id="GO:0046872">
    <property type="term" value="F:metal ion binding"/>
    <property type="evidence" value="ECO:0007669"/>
    <property type="project" value="UniProtKB-UniRule"/>
</dbReference>
<sequence>MKSKLKEVRTQEAVGMVLAHDLTAVVPGKFKGPLFRKGHTIREEDIEKLLNIGKEHIYVLELAEGELHEDDAAHRIARAAMRSDEALELTRPKEGKVDIVSRIDGLLRVDVPTLTAINRVEHVVLSTLKTHTPVRKGQQVAAARVIPLVVPESRIKQVETIAGRQEHPVLEVLPFRPHRVGVVTTGSEVYHGRIQDGFGPVVREKVEQYGSKVIGQTFADDDKEMIAQQIRAFADQGADLILVTGGMSVDPDDRTPGAIADLGADIVSYGTPMLPGSMLLIAYYRGIPLMGLPGCVLHDPFTSFDVFLPRILAGEKITREDIITLGHGGLHAC</sequence>
<dbReference type="EMBL" id="AP024601">
    <property type="protein sequence ID" value="BCU80545.1"/>
    <property type="molecule type" value="Genomic_DNA"/>
</dbReference>
<dbReference type="KEGG" id="pabs:JIR001_03280"/>
<keyword evidence="1" id="KW-0500">Molybdenum</keyword>
<dbReference type="PANTHER" id="PTHR10192">
    <property type="entry name" value="MOLYBDOPTERIN BIOSYNTHESIS PROTEIN"/>
    <property type="match status" value="1"/>
</dbReference>
<evidence type="ECO:0000313" key="3">
    <source>
        <dbReference type="EMBL" id="BCU80545.1"/>
    </source>
</evidence>
<comment type="pathway">
    <text evidence="1">Cofactor biosynthesis; molybdopterin biosynthesis.</text>
</comment>
<reference evidence="3" key="1">
    <citation type="journal article" date="2013" name="Int. J. Syst. Evol. Microbiol.">
        <title>Polycladomyces abyssicola gen. nov., sp. nov., a thermophilic filamentous bacterium isolated from hemipelagic sediment.</title>
        <authorList>
            <person name="Tsubouchi T."/>
            <person name="Shimane Y."/>
            <person name="Mori K."/>
            <person name="Usui K."/>
            <person name="Hiraki T."/>
            <person name="Tame A."/>
            <person name="Uematsu K."/>
            <person name="Maruyama T."/>
            <person name="Hatada Y."/>
        </authorList>
    </citation>
    <scope>NUCLEOTIDE SEQUENCE</scope>
    <source>
        <strain evidence="3">JIR-001</strain>
    </source>
</reference>
<dbReference type="PANTHER" id="PTHR10192:SF28">
    <property type="entry name" value="MOLYBDOPTERIN MOLYBDENUMTRANSFERASE"/>
    <property type="match status" value="1"/>
</dbReference>
<keyword evidence="1" id="KW-0501">Molybdenum cofactor biosynthesis</keyword>
<gene>
    <name evidence="3" type="ORF">JIR001_03280</name>
</gene>
<name>A0A8D5UEG3_9BACL</name>
<evidence type="ECO:0000256" key="1">
    <source>
        <dbReference type="RuleBase" id="RU365090"/>
    </source>
</evidence>
<dbReference type="UniPathway" id="UPA00344"/>
<evidence type="ECO:0000313" key="4">
    <source>
        <dbReference type="Proteomes" id="UP000677436"/>
    </source>
</evidence>
<dbReference type="Proteomes" id="UP000677436">
    <property type="component" value="Chromosome"/>
</dbReference>
<dbReference type="CDD" id="cd03522">
    <property type="entry name" value="MoeA_like"/>
    <property type="match status" value="1"/>
</dbReference>
<comment type="similarity">
    <text evidence="1">Belongs to the MoeA family.</text>
</comment>
<comment type="function">
    <text evidence="1">Catalyzes the insertion of molybdate into adenylated molybdopterin with the concomitant release of AMP.</text>
</comment>
<dbReference type="AlphaFoldDB" id="A0A8D5UEG3"/>
<keyword evidence="4" id="KW-1185">Reference proteome</keyword>
<dbReference type="GO" id="GO:0006777">
    <property type="term" value="P:Mo-molybdopterin cofactor biosynthetic process"/>
    <property type="evidence" value="ECO:0007669"/>
    <property type="project" value="UniProtKB-UniRule"/>
</dbReference>
<protein>
    <recommendedName>
        <fullName evidence="1">Molybdopterin molybdenumtransferase</fullName>
        <ecNumber evidence="1">2.10.1.1</ecNumber>
    </recommendedName>
</protein>
<comment type="catalytic activity">
    <reaction evidence="1">
        <text>adenylyl-molybdopterin + molybdate = Mo-molybdopterin + AMP + H(+)</text>
        <dbReference type="Rhea" id="RHEA:35047"/>
        <dbReference type="ChEBI" id="CHEBI:15378"/>
        <dbReference type="ChEBI" id="CHEBI:36264"/>
        <dbReference type="ChEBI" id="CHEBI:62727"/>
        <dbReference type="ChEBI" id="CHEBI:71302"/>
        <dbReference type="ChEBI" id="CHEBI:456215"/>
    </reaction>
</comment>
<dbReference type="InterPro" id="IPR038987">
    <property type="entry name" value="MoeA-like"/>
</dbReference>
<feature type="domain" description="MoaB/Mog" evidence="2">
    <location>
        <begin position="181"/>
        <end position="314"/>
    </location>
</feature>